<dbReference type="EMBL" id="QXQB01000002">
    <property type="protein sequence ID" value="RJX39702.1"/>
    <property type="molecule type" value="Genomic_DNA"/>
</dbReference>
<dbReference type="Gene3D" id="3.40.50.150">
    <property type="entry name" value="Vaccinia Virus protein VP39"/>
    <property type="match status" value="1"/>
</dbReference>
<feature type="domain" description="Methyltransferase" evidence="2">
    <location>
        <begin position="47"/>
        <end position="141"/>
    </location>
</feature>
<accession>A0A3A6PDR2</accession>
<dbReference type="SUPFAM" id="SSF53335">
    <property type="entry name" value="S-adenosyl-L-methionine-dependent methyltransferases"/>
    <property type="match status" value="1"/>
</dbReference>
<gene>
    <name evidence="3" type="ORF">D3P09_09865</name>
</gene>
<name>A0A3A6PDR2_9BACL</name>
<evidence type="ECO:0000313" key="3">
    <source>
        <dbReference type="EMBL" id="RJX39702.1"/>
    </source>
</evidence>
<proteinExistence type="predicted"/>
<sequence>MENNVKKQFDQAAPSYDDKHGKLIPCYEDFYGAAVTWAEVNNNSPYILDLGAGTGRLTGMLLDKYPGAHVTLIDLSEDMLQKARERFAGNSNLEYIAADYLNYEYDRSYCMVVSSLSIHHLTHEDKQALFRKIRSLLKPGGVFVNADQAAGSSPAFVAEFKRLWLEAVTATDLKPEDIEASQKRRLLDIDATLTDQLQWLRDAGFSEVDSVYRNREFTVFVAKA</sequence>
<dbReference type="GO" id="GO:0008168">
    <property type="term" value="F:methyltransferase activity"/>
    <property type="evidence" value="ECO:0007669"/>
    <property type="project" value="UniProtKB-KW"/>
</dbReference>
<reference evidence="3 4" key="1">
    <citation type="submission" date="2018-09" db="EMBL/GenBank/DDBJ databases">
        <title>Paenibacillus aracenensis nov. sp. isolated from a cave in southern Spain.</title>
        <authorList>
            <person name="Jurado V."/>
            <person name="Gutierrez-Patricio S."/>
            <person name="Gonzalez-Pimentel J.L."/>
            <person name="Miller A.Z."/>
            <person name="Laiz L."/>
            <person name="Saiz-Jimenez C."/>
        </authorList>
    </citation>
    <scope>NUCLEOTIDE SEQUENCE [LARGE SCALE GENOMIC DNA]</scope>
    <source>
        <strain evidence="3 4">JCM 19203</strain>
    </source>
</reference>
<evidence type="ECO:0000259" key="2">
    <source>
        <dbReference type="Pfam" id="PF13649"/>
    </source>
</evidence>
<dbReference type="PANTHER" id="PTHR43861">
    <property type="entry name" value="TRANS-ACONITATE 2-METHYLTRANSFERASE-RELATED"/>
    <property type="match status" value="1"/>
</dbReference>
<dbReference type="Proteomes" id="UP000267798">
    <property type="component" value="Unassembled WGS sequence"/>
</dbReference>
<dbReference type="CDD" id="cd02440">
    <property type="entry name" value="AdoMet_MTases"/>
    <property type="match status" value="1"/>
</dbReference>
<keyword evidence="3" id="KW-0489">Methyltransferase</keyword>
<protein>
    <submittedName>
        <fullName evidence="3">Class I SAM-dependent methyltransferase</fullName>
    </submittedName>
</protein>
<dbReference type="InterPro" id="IPR029063">
    <property type="entry name" value="SAM-dependent_MTases_sf"/>
</dbReference>
<keyword evidence="4" id="KW-1185">Reference proteome</keyword>
<dbReference type="RefSeq" id="WP_120109399.1">
    <property type="nucleotide sequence ID" value="NZ_QXQB01000002.1"/>
</dbReference>
<evidence type="ECO:0000256" key="1">
    <source>
        <dbReference type="ARBA" id="ARBA00022679"/>
    </source>
</evidence>
<organism evidence="3 4">
    <name type="scientific">Paenibacillus pinisoli</name>
    <dbReference type="NCBI Taxonomy" id="1276110"/>
    <lineage>
        <taxon>Bacteria</taxon>
        <taxon>Bacillati</taxon>
        <taxon>Bacillota</taxon>
        <taxon>Bacilli</taxon>
        <taxon>Bacillales</taxon>
        <taxon>Paenibacillaceae</taxon>
        <taxon>Paenibacillus</taxon>
    </lineage>
</organism>
<evidence type="ECO:0000313" key="4">
    <source>
        <dbReference type="Proteomes" id="UP000267798"/>
    </source>
</evidence>
<dbReference type="Pfam" id="PF13649">
    <property type="entry name" value="Methyltransf_25"/>
    <property type="match status" value="1"/>
</dbReference>
<comment type="caution">
    <text evidence="3">The sequence shown here is derived from an EMBL/GenBank/DDBJ whole genome shotgun (WGS) entry which is preliminary data.</text>
</comment>
<dbReference type="InterPro" id="IPR041698">
    <property type="entry name" value="Methyltransf_25"/>
</dbReference>
<dbReference type="OrthoDB" id="465705at2"/>
<dbReference type="AlphaFoldDB" id="A0A3A6PDR2"/>
<dbReference type="GO" id="GO:0032259">
    <property type="term" value="P:methylation"/>
    <property type="evidence" value="ECO:0007669"/>
    <property type="project" value="UniProtKB-KW"/>
</dbReference>
<keyword evidence="1 3" id="KW-0808">Transferase</keyword>